<keyword evidence="2" id="KW-0436">Ligase</keyword>
<dbReference type="EC" id="6.4.1.2" evidence="2"/>
<dbReference type="GO" id="GO:0003989">
    <property type="term" value="F:acetyl-CoA carboxylase activity"/>
    <property type="evidence" value="ECO:0007669"/>
    <property type="project" value="UniProtKB-EC"/>
</dbReference>
<evidence type="ECO:0000256" key="1">
    <source>
        <dbReference type="SAM" id="MobiDB-lite"/>
    </source>
</evidence>
<dbReference type="EC" id="6.4.1.3" evidence="2"/>
<dbReference type="AlphaFoldDB" id="A0A6J4RDC7"/>
<dbReference type="GO" id="GO:0004658">
    <property type="term" value="F:propionyl-CoA carboxylase activity"/>
    <property type="evidence" value="ECO:0007669"/>
    <property type="project" value="UniProtKB-EC"/>
</dbReference>
<protein>
    <submittedName>
        <fullName evidence="2">Acetyl-coenzyme A carboxyl transferase alpha chain / Acetyl-coenzyme A carboxyl transferase beta chain Propionyl-CoA carboxylase beta chain</fullName>
        <ecNumber evidence="2">6.4.1.2</ecNumber>
        <ecNumber evidence="2">6.4.1.3</ecNumber>
    </submittedName>
</protein>
<feature type="non-terminal residue" evidence="2">
    <location>
        <position position="1"/>
    </location>
</feature>
<feature type="compositionally biased region" description="Basic and acidic residues" evidence="1">
    <location>
        <begin position="58"/>
        <end position="82"/>
    </location>
</feature>
<feature type="compositionally biased region" description="Basic residues" evidence="1">
    <location>
        <begin position="18"/>
        <end position="57"/>
    </location>
</feature>
<evidence type="ECO:0000313" key="2">
    <source>
        <dbReference type="EMBL" id="CAA9470939.1"/>
    </source>
</evidence>
<sequence length="82" mass="9855">ERLRGRRGRQPAEVDGRRARHRRERQGRPLRAHLRRLQHPHPHLLRRPRLPARHRPGVGRDHPPRREAPLRLHRGDGAEDHH</sequence>
<dbReference type="GO" id="GO:0016740">
    <property type="term" value="F:transferase activity"/>
    <property type="evidence" value="ECO:0007669"/>
    <property type="project" value="UniProtKB-KW"/>
</dbReference>
<reference evidence="2" key="1">
    <citation type="submission" date="2020-02" db="EMBL/GenBank/DDBJ databases">
        <authorList>
            <person name="Meier V. D."/>
        </authorList>
    </citation>
    <scope>NUCLEOTIDE SEQUENCE</scope>
    <source>
        <strain evidence="2">AVDCRST_MAG69</strain>
    </source>
</reference>
<organism evidence="2">
    <name type="scientific">uncultured Solirubrobacteraceae bacterium</name>
    <dbReference type="NCBI Taxonomy" id="1162706"/>
    <lineage>
        <taxon>Bacteria</taxon>
        <taxon>Bacillati</taxon>
        <taxon>Actinomycetota</taxon>
        <taxon>Thermoleophilia</taxon>
        <taxon>Solirubrobacterales</taxon>
        <taxon>Solirubrobacteraceae</taxon>
        <taxon>environmental samples</taxon>
    </lineage>
</organism>
<proteinExistence type="predicted"/>
<accession>A0A6J4RDC7</accession>
<dbReference type="EMBL" id="CADCVP010000010">
    <property type="protein sequence ID" value="CAA9470939.1"/>
    <property type="molecule type" value="Genomic_DNA"/>
</dbReference>
<keyword evidence="2" id="KW-0808">Transferase</keyword>
<name>A0A6J4RDC7_9ACTN</name>
<gene>
    <name evidence="2" type="ORF">AVDCRST_MAG69-76</name>
</gene>
<feature type="region of interest" description="Disordered" evidence="1">
    <location>
        <begin position="1"/>
        <end position="82"/>
    </location>
</feature>
<feature type="non-terminal residue" evidence="2">
    <location>
        <position position="82"/>
    </location>
</feature>